<evidence type="ECO:0000313" key="2">
    <source>
        <dbReference type="Proteomes" id="UP000738349"/>
    </source>
</evidence>
<dbReference type="AlphaFoldDB" id="A0A9P9ERX0"/>
<proteinExistence type="predicted"/>
<dbReference type="EMBL" id="JAGMUV010000009">
    <property type="protein sequence ID" value="KAH7143833.1"/>
    <property type="molecule type" value="Genomic_DNA"/>
</dbReference>
<gene>
    <name evidence="1" type="ORF">EDB81DRAFT_796484</name>
</gene>
<protein>
    <submittedName>
        <fullName evidence="1">Uncharacterized protein</fullName>
    </submittedName>
</protein>
<keyword evidence="2" id="KW-1185">Reference proteome</keyword>
<comment type="caution">
    <text evidence="1">The sequence shown here is derived from an EMBL/GenBank/DDBJ whole genome shotgun (WGS) entry which is preliminary data.</text>
</comment>
<dbReference type="Proteomes" id="UP000738349">
    <property type="component" value="Unassembled WGS sequence"/>
</dbReference>
<sequence length="83" mass="9261">MPWCVCCSVALSLSITRRLWTLGKMELLQCAFFFLFVVTQCCELYGSTVPQSDVHNVPWLMEGWISTGMDGSTGVVVSLVRKP</sequence>
<evidence type="ECO:0000313" key="1">
    <source>
        <dbReference type="EMBL" id="KAH7143833.1"/>
    </source>
</evidence>
<accession>A0A9P9ERX0</accession>
<organism evidence="1 2">
    <name type="scientific">Dactylonectria macrodidyma</name>
    <dbReference type="NCBI Taxonomy" id="307937"/>
    <lineage>
        <taxon>Eukaryota</taxon>
        <taxon>Fungi</taxon>
        <taxon>Dikarya</taxon>
        <taxon>Ascomycota</taxon>
        <taxon>Pezizomycotina</taxon>
        <taxon>Sordariomycetes</taxon>
        <taxon>Hypocreomycetidae</taxon>
        <taxon>Hypocreales</taxon>
        <taxon>Nectriaceae</taxon>
        <taxon>Dactylonectria</taxon>
    </lineage>
</organism>
<name>A0A9P9ERX0_9HYPO</name>
<reference evidence="1" key="1">
    <citation type="journal article" date="2021" name="Nat. Commun.">
        <title>Genetic determinants of endophytism in the Arabidopsis root mycobiome.</title>
        <authorList>
            <person name="Mesny F."/>
            <person name="Miyauchi S."/>
            <person name="Thiergart T."/>
            <person name="Pickel B."/>
            <person name="Atanasova L."/>
            <person name="Karlsson M."/>
            <person name="Huettel B."/>
            <person name="Barry K.W."/>
            <person name="Haridas S."/>
            <person name="Chen C."/>
            <person name="Bauer D."/>
            <person name="Andreopoulos W."/>
            <person name="Pangilinan J."/>
            <person name="LaButti K."/>
            <person name="Riley R."/>
            <person name="Lipzen A."/>
            <person name="Clum A."/>
            <person name="Drula E."/>
            <person name="Henrissat B."/>
            <person name="Kohler A."/>
            <person name="Grigoriev I.V."/>
            <person name="Martin F.M."/>
            <person name="Hacquard S."/>
        </authorList>
    </citation>
    <scope>NUCLEOTIDE SEQUENCE</scope>
    <source>
        <strain evidence="1">MPI-CAGE-AT-0147</strain>
    </source>
</reference>